<dbReference type="Proteomes" id="UP000250321">
    <property type="component" value="Unassembled WGS sequence"/>
</dbReference>
<dbReference type="PANTHER" id="PTHR45863">
    <property type="entry name" value="SERINE/THREONINE-PROTEIN KINASE BSK5"/>
    <property type="match status" value="1"/>
</dbReference>
<organism evidence="2 3">
    <name type="scientific">Prunus yedoensis var. nudiflora</name>
    <dbReference type="NCBI Taxonomy" id="2094558"/>
    <lineage>
        <taxon>Eukaryota</taxon>
        <taxon>Viridiplantae</taxon>
        <taxon>Streptophyta</taxon>
        <taxon>Embryophyta</taxon>
        <taxon>Tracheophyta</taxon>
        <taxon>Spermatophyta</taxon>
        <taxon>Magnoliopsida</taxon>
        <taxon>eudicotyledons</taxon>
        <taxon>Gunneridae</taxon>
        <taxon>Pentapetalae</taxon>
        <taxon>rosids</taxon>
        <taxon>fabids</taxon>
        <taxon>Rosales</taxon>
        <taxon>Rosaceae</taxon>
        <taxon>Amygdaloideae</taxon>
        <taxon>Amygdaleae</taxon>
        <taxon>Prunus</taxon>
    </lineage>
</organism>
<gene>
    <name evidence="2" type="ORF">Pyn_35511</name>
</gene>
<dbReference type="GO" id="GO:0012505">
    <property type="term" value="C:endomembrane system"/>
    <property type="evidence" value="ECO:0007669"/>
    <property type="project" value="UniProtKB-SubCell"/>
</dbReference>
<dbReference type="GO" id="GO:0005524">
    <property type="term" value="F:ATP binding"/>
    <property type="evidence" value="ECO:0007669"/>
    <property type="project" value="UniProtKB-KW"/>
</dbReference>
<keyword evidence="3" id="KW-1185">Reference proteome</keyword>
<dbReference type="GO" id="GO:0004672">
    <property type="term" value="F:protein kinase activity"/>
    <property type="evidence" value="ECO:0007669"/>
    <property type="project" value="InterPro"/>
</dbReference>
<evidence type="ECO:0000256" key="1">
    <source>
        <dbReference type="ARBA" id="ARBA00008684"/>
    </source>
</evidence>
<dbReference type="OrthoDB" id="1746166at2759"/>
<dbReference type="AlphaFoldDB" id="A0A314U7T6"/>
<comment type="similarity">
    <text evidence="1">Belongs to the protein kinase superfamily. Ser/Thr protein kinase family.</text>
</comment>
<sequence>MGAGTSLCLQPSDSFRPSDVVSKLNDSPDTCELSLLNGSQNEKDSLPSFTEFSLDQLKAATLGFLSGNVVSEGGEGASNVVYKGKLEDGLLVAVKRFNQSDWPDCGQFLDLNPRLSCFGLFKNSKDGKNNNITNLDFVPPEYLTTSNSIITSVDVKQYSNTRFSCFGLVKNSQDVKNYTTNLLVYPPENSWTGLLRPESSVYSFGTILFDLLCGAHTPPSFHLLIIQLALTVYELDYDYNSIQTSCHIKEAPAKYFSFLFLSWKAIDLVRGKNVLRLMDPHLEGQFSNDDVTKLVQLASQCLQHEPLERPPSFF</sequence>
<dbReference type="InterPro" id="IPR045845">
    <property type="entry name" value="BSK"/>
</dbReference>
<dbReference type="EMBL" id="PJQY01003996">
    <property type="protein sequence ID" value="PQM32806.1"/>
    <property type="molecule type" value="Genomic_DNA"/>
</dbReference>
<evidence type="ECO:0000313" key="2">
    <source>
        <dbReference type="EMBL" id="PQM32806.1"/>
    </source>
</evidence>
<accession>A0A314U7T6</accession>
<dbReference type="STRING" id="2094558.A0A314U7T6"/>
<keyword evidence="2" id="KW-0808">Transferase</keyword>
<keyword evidence="2" id="KW-0418">Kinase</keyword>
<dbReference type="InterPro" id="IPR011009">
    <property type="entry name" value="Kinase-like_dom_sf"/>
</dbReference>
<dbReference type="Gene3D" id="1.10.510.10">
    <property type="entry name" value="Transferase(Phosphotransferase) domain 1"/>
    <property type="match status" value="1"/>
</dbReference>
<proteinExistence type="inferred from homology"/>
<dbReference type="PANTHER" id="PTHR45863:SF7">
    <property type="entry name" value="SERINE_THREONINE-PROTEIN KINASE BSK5"/>
    <property type="match status" value="1"/>
</dbReference>
<name>A0A314U7T6_PRUYE</name>
<reference evidence="2 3" key="1">
    <citation type="submission" date="2018-02" db="EMBL/GenBank/DDBJ databases">
        <title>Draft genome of wild Prunus yedoensis var. nudiflora.</title>
        <authorList>
            <person name="Baek S."/>
            <person name="Kim J.-H."/>
            <person name="Choi K."/>
            <person name="Kim G.-B."/>
            <person name="Cho A."/>
            <person name="Jang H."/>
            <person name="Shin C.-H."/>
            <person name="Yu H.-J."/>
            <person name="Mun J.-H."/>
        </authorList>
    </citation>
    <scope>NUCLEOTIDE SEQUENCE [LARGE SCALE GENOMIC DNA]</scope>
    <source>
        <strain evidence="3">cv. Jeju island</strain>
        <tissue evidence="2">Leaf</tissue>
    </source>
</reference>
<dbReference type="GO" id="GO:0009742">
    <property type="term" value="P:brassinosteroid mediated signaling pathway"/>
    <property type="evidence" value="ECO:0007669"/>
    <property type="project" value="InterPro"/>
</dbReference>
<evidence type="ECO:0000313" key="3">
    <source>
        <dbReference type="Proteomes" id="UP000250321"/>
    </source>
</evidence>
<dbReference type="Gene3D" id="3.30.200.20">
    <property type="entry name" value="Phosphorylase Kinase, domain 1"/>
    <property type="match status" value="1"/>
</dbReference>
<protein>
    <submittedName>
        <fullName evidence="2">Putative serine/threonine-protein kinase</fullName>
    </submittedName>
</protein>
<dbReference type="SUPFAM" id="SSF56112">
    <property type="entry name" value="Protein kinase-like (PK-like)"/>
    <property type="match status" value="1"/>
</dbReference>
<comment type="caution">
    <text evidence="2">The sequence shown here is derived from an EMBL/GenBank/DDBJ whole genome shotgun (WGS) entry which is preliminary data.</text>
</comment>